<keyword evidence="4" id="KW-0560">Oxidoreductase</keyword>
<dbReference type="EMBL" id="LWDG02000554">
    <property type="protein sequence ID" value="KAE8264250.1"/>
    <property type="molecule type" value="Genomic_DNA"/>
</dbReference>
<dbReference type="SUPFAM" id="SSF51735">
    <property type="entry name" value="NAD(P)-binding Rossmann-fold domains"/>
    <property type="match status" value="1"/>
</dbReference>
<dbReference type="PROSITE" id="PS00059">
    <property type="entry name" value="ADH_ZINC"/>
    <property type="match status" value="1"/>
</dbReference>
<evidence type="ECO:0000313" key="6">
    <source>
        <dbReference type="EMBL" id="KAE8264250.1"/>
    </source>
</evidence>
<dbReference type="Gene3D" id="3.90.180.10">
    <property type="entry name" value="Medium-chain alcohol dehydrogenases, catalytic domain"/>
    <property type="match status" value="1"/>
</dbReference>
<keyword evidence="3" id="KW-0862">Zinc</keyword>
<evidence type="ECO:0000256" key="4">
    <source>
        <dbReference type="ARBA" id="ARBA00023002"/>
    </source>
</evidence>
<dbReference type="InterPro" id="IPR011032">
    <property type="entry name" value="GroES-like_sf"/>
</dbReference>
<reference evidence="6" key="1">
    <citation type="submission" date="2016-04" db="EMBL/GenBank/DDBJ databases">
        <authorList>
            <person name="Nguyen H.D."/>
            <person name="Samba Siva P."/>
            <person name="Cullis J."/>
            <person name="Levesque C.A."/>
            <person name="Hambleton S."/>
        </authorList>
    </citation>
    <scope>NUCLEOTIDE SEQUENCE</scope>
    <source>
        <strain evidence="6">DAOMC 236422</strain>
    </source>
</reference>
<protein>
    <recommendedName>
        <fullName evidence="5">Alcohol dehydrogenase-like N-terminal domain-containing protein</fullName>
    </recommendedName>
</protein>
<dbReference type="Gene3D" id="3.40.50.720">
    <property type="entry name" value="NAD(P)-binding Rossmann-like Domain"/>
    <property type="match status" value="1"/>
</dbReference>
<dbReference type="GO" id="GO:0016491">
    <property type="term" value="F:oxidoreductase activity"/>
    <property type="evidence" value="ECO:0007669"/>
    <property type="project" value="UniProtKB-KW"/>
</dbReference>
<evidence type="ECO:0000256" key="3">
    <source>
        <dbReference type="ARBA" id="ARBA00022833"/>
    </source>
</evidence>
<evidence type="ECO:0000256" key="2">
    <source>
        <dbReference type="ARBA" id="ARBA00022723"/>
    </source>
</evidence>
<feature type="domain" description="Alcohol dehydrogenase-like N-terminal" evidence="5">
    <location>
        <begin position="58"/>
        <end position="190"/>
    </location>
</feature>
<dbReference type="InterPro" id="IPR002328">
    <property type="entry name" value="ADH_Zn_CS"/>
</dbReference>
<dbReference type="PANTHER" id="PTHR42813">
    <property type="entry name" value="ZINC-TYPE ALCOHOL DEHYDROGENASE-LIKE"/>
    <property type="match status" value="1"/>
</dbReference>
<name>A0A8X7T1U1_9BASI</name>
<dbReference type="GO" id="GO:0008270">
    <property type="term" value="F:zinc ion binding"/>
    <property type="evidence" value="ECO:0007669"/>
    <property type="project" value="InterPro"/>
</dbReference>
<dbReference type="Pfam" id="PF08240">
    <property type="entry name" value="ADH_N"/>
    <property type="match status" value="1"/>
</dbReference>
<evidence type="ECO:0000256" key="1">
    <source>
        <dbReference type="ARBA" id="ARBA00001947"/>
    </source>
</evidence>
<dbReference type="InterPro" id="IPR036291">
    <property type="entry name" value="NAD(P)-bd_dom_sf"/>
</dbReference>
<keyword evidence="2" id="KW-0479">Metal-binding</keyword>
<evidence type="ECO:0000313" key="7">
    <source>
        <dbReference type="Proteomes" id="UP000078113"/>
    </source>
</evidence>
<comment type="cofactor">
    <cofactor evidence="1">
        <name>Zn(2+)</name>
        <dbReference type="ChEBI" id="CHEBI:29105"/>
    </cofactor>
</comment>
<gene>
    <name evidence="6" type="ORF">A4X09_0g7015</name>
</gene>
<dbReference type="Proteomes" id="UP000078113">
    <property type="component" value="Unassembled WGS sequence"/>
</dbReference>
<reference evidence="6" key="2">
    <citation type="journal article" date="2019" name="IMA Fungus">
        <title>Genome sequencing and comparison of five Tilletia species to identify candidate genes for the detection of regulated species infecting wheat.</title>
        <authorList>
            <person name="Nguyen H.D.T."/>
            <person name="Sultana T."/>
            <person name="Kesanakurti P."/>
            <person name="Hambleton S."/>
        </authorList>
    </citation>
    <scope>NUCLEOTIDE SEQUENCE</scope>
    <source>
        <strain evidence="6">DAOMC 236422</strain>
    </source>
</reference>
<proteinExistence type="predicted"/>
<accession>A0A8X7T1U1</accession>
<dbReference type="SUPFAM" id="SSF50129">
    <property type="entry name" value="GroES-like"/>
    <property type="match status" value="1"/>
</dbReference>
<evidence type="ECO:0000259" key="5">
    <source>
        <dbReference type="Pfam" id="PF08240"/>
    </source>
</evidence>
<dbReference type="InterPro" id="IPR013154">
    <property type="entry name" value="ADH-like_N"/>
</dbReference>
<sequence>MTESIVSSIASSQSISAMTGNSKKQQQNNPATMLALTWQGKNHVVIKSDVPIPHIIDPTDAVIRITATTICGSDLHLLHNALPGIKKGDVLGHEFMGIVEHVGDACKDDLPLGQRVAVSFCLACGQCEECKCGHTSQCLCTNPSTTQPMLHGHKLSGFFGYSHLTGGFAGGQAEFVRVPFAKYNCLKIPDELPDEKALYLTDVIPTSYHAVVDTLKVLDEHLQEGAVWGVWGAGPIGTLVAKFAFVVAKASRVIVVDRDQQRLDHVRHKIKGVETVNFEEVRSVPDTIKRITKDPNSSLSCGGLDVAIDATGGEYARSWLNKIMLYVGLATDTSETVEECIRCVKPFGTVSIIAEYTYKSHFFPIGSVMENGIRLVGNGQAPVHKYWKHLLNEYVLPGVIDPVSLIVTHRFRLEDTARAYDLMDKHEYGMIKTFIQTRFSGERAEGPLLTPLV</sequence>
<comment type="caution">
    <text evidence="6">The sequence shown here is derived from an EMBL/GenBank/DDBJ whole genome shotgun (WGS) entry which is preliminary data.</text>
</comment>
<organism evidence="6 7">
    <name type="scientific">Tilletia walkeri</name>
    <dbReference type="NCBI Taxonomy" id="117179"/>
    <lineage>
        <taxon>Eukaryota</taxon>
        <taxon>Fungi</taxon>
        <taxon>Dikarya</taxon>
        <taxon>Basidiomycota</taxon>
        <taxon>Ustilaginomycotina</taxon>
        <taxon>Exobasidiomycetes</taxon>
        <taxon>Tilletiales</taxon>
        <taxon>Tilletiaceae</taxon>
        <taxon>Tilletia</taxon>
    </lineage>
</organism>
<dbReference type="AlphaFoldDB" id="A0A8X7T1U1"/>
<keyword evidence="7" id="KW-1185">Reference proteome</keyword>
<dbReference type="PANTHER" id="PTHR42813:SF1">
    <property type="entry name" value="DEHYDROGENASE, PUTATIVE (AFU_ORTHOLOGUE AFUA_5G03930)-RELATED"/>
    <property type="match status" value="1"/>
</dbReference>